<evidence type="ECO:0000313" key="1">
    <source>
        <dbReference type="EMBL" id="CAG8523680.1"/>
    </source>
</evidence>
<proteinExistence type="predicted"/>
<keyword evidence="2" id="KW-1185">Reference proteome</keyword>
<gene>
    <name evidence="1" type="ORF">CPELLU_LOCUS3511</name>
</gene>
<organism evidence="1 2">
    <name type="scientific">Cetraspora pellucida</name>
    <dbReference type="NCBI Taxonomy" id="1433469"/>
    <lineage>
        <taxon>Eukaryota</taxon>
        <taxon>Fungi</taxon>
        <taxon>Fungi incertae sedis</taxon>
        <taxon>Mucoromycota</taxon>
        <taxon>Glomeromycotina</taxon>
        <taxon>Glomeromycetes</taxon>
        <taxon>Diversisporales</taxon>
        <taxon>Gigasporaceae</taxon>
        <taxon>Cetraspora</taxon>
    </lineage>
</organism>
<dbReference type="AlphaFoldDB" id="A0A9N9ACC5"/>
<dbReference type="Proteomes" id="UP000789759">
    <property type="component" value="Unassembled WGS sequence"/>
</dbReference>
<reference evidence="1" key="1">
    <citation type="submission" date="2021-06" db="EMBL/GenBank/DDBJ databases">
        <authorList>
            <person name="Kallberg Y."/>
            <person name="Tangrot J."/>
            <person name="Rosling A."/>
        </authorList>
    </citation>
    <scope>NUCLEOTIDE SEQUENCE</scope>
    <source>
        <strain evidence="1">FL966</strain>
    </source>
</reference>
<name>A0A9N9ACC5_9GLOM</name>
<comment type="caution">
    <text evidence="1">The sequence shown here is derived from an EMBL/GenBank/DDBJ whole genome shotgun (WGS) entry which is preliminary data.</text>
</comment>
<protein>
    <submittedName>
        <fullName evidence="1">8871_t:CDS:1</fullName>
    </submittedName>
</protein>
<evidence type="ECO:0000313" key="2">
    <source>
        <dbReference type="Proteomes" id="UP000789759"/>
    </source>
</evidence>
<dbReference type="EMBL" id="CAJVQA010001714">
    <property type="protein sequence ID" value="CAG8523680.1"/>
    <property type="molecule type" value="Genomic_DNA"/>
</dbReference>
<accession>A0A9N9ACC5</accession>
<sequence>MDNRNKIKNLDDDIQKLKRIRMRMTKFSKSDTKRILDQD</sequence>